<evidence type="ECO:0000313" key="2">
    <source>
        <dbReference type="EMBL" id="EPS97716.1"/>
    </source>
</evidence>
<gene>
    <name evidence="2" type="ORF">FOMPIDRAFT_1127865</name>
</gene>
<keyword evidence="3" id="KW-1185">Reference proteome</keyword>
<proteinExistence type="predicted"/>
<accession>S8DXG1</accession>
<evidence type="ECO:0000256" key="1">
    <source>
        <dbReference type="SAM" id="MobiDB-lite"/>
    </source>
</evidence>
<feature type="compositionally biased region" description="Low complexity" evidence="1">
    <location>
        <begin position="374"/>
        <end position="386"/>
    </location>
</feature>
<reference evidence="2 3" key="1">
    <citation type="journal article" date="2012" name="Science">
        <title>The Paleozoic origin of enzymatic lignin decomposition reconstructed from 31 fungal genomes.</title>
        <authorList>
            <person name="Floudas D."/>
            <person name="Binder M."/>
            <person name="Riley R."/>
            <person name="Barry K."/>
            <person name="Blanchette R.A."/>
            <person name="Henrissat B."/>
            <person name="Martinez A.T."/>
            <person name="Otillar R."/>
            <person name="Spatafora J.W."/>
            <person name="Yadav J.S."/>
            <person name="Aerts A."/>
            <person name="Benoit I."/>
            <person name="Boyd A."/>
            <person name="Carlson A."/>
            <person name="Copeland A."/>
            <person name="Coutinho P.M."/>
            <person name="de Vries R.P."/>
            <person name="Ferreira P."/>
            <person name="Findley K."/>
            <person name="Foster B."/>
            <person name="Gaskell J."/>
            <person name="Glotzer D."/>
            <person name="Gorecki P."/>
            <person name="Heitman J."/>
            <person name="Hesse C."/>
            <person name="Hori C."/>
            <person name="Igarashi K."/>
            <person name="Jurgens J.A."/>
            <person name="Kallen N."/>
            <person name="Kersten P."/>
            <person name="Kohler A."/>
            <person name="Kuees U."/>
            <person name="Kumar T.K.A."/>
            <person name="Kuo A."/>
            <person name="LaButti K."/>
            <person name="Larrondo L.F."/>
            <person name="Lindquist E."/>
            <person name="Ling A."/>
            <person name="Lombard V."/>
            <person name="Lucas S."/>
            <person name="Lundell T."/>
            <person name="Martin R."/>
            <person name="McLaughlin D.J."/>
            <person name="Morgenstern I."/>
            <person name="Morin E."/>
            <person name="Murat C."/>
            <person name="Nagy L.G."/>
            <person name="Nolan M."/>
            <person name="Ohm R.A."/>
            <person name="Patyshakuliyeva A."/>
            <person name="Rokas A."/>
            <person name="Ruiz-Duenas F.J."/>
            <person name="Sabat G."/>
            <person name="Salamov A."/>
            <person name="Samejima M."/>
            <person name="Schmutz J."/>
            <person name="Slot J.C."/>
            <person name="St John F."/>
            <person name="Stenlid J."/>
            <person name="Sun H."/>
            <person name="Sun S."/>
            <person name="Syed K."/>
            <person name="Tsang A."/>
            <person name="Wiebenga A."/>
            <person name="Young D."/>
            <person name="Pisabarro A."/>
            <person name="Eastwood D.C."/>
            <person name="Martin F."/>
            <person name="Cullen D."/>
            <person name="Grigoriev I.V."/>
            <person name="Hibbett D.S."/>
        </authorList>
    </citation>
    <scope>NUCLEOTIDE SEQUENCE</scope>
    <source>
        <strain evidence="3">FP-58527</strain>
    </source>
</reference>
<dbReference type="OrthoDB" id="2337158at2759"/>
<dbReference type="EMBL" id="KE504173">
    <property type="protein sequence ID" value="EPS97716.1"/>
    <property type="molecule type" value="Genomic_DNA"/>
</dbReference>
<dbReference type="HOGENOM" id="CLU_040677_0_0_1"/>
<evidence type="ECO:0000313" key="3">
    <source>
        <dbReference type="Proteomes" id="UP000015241"/>
    </source>
</evidence>
<dbReference type="Proteomes" id="UP000015241">
    <property type="component" value="Unassembled WGS sequence"/>
</dbReference>
<dbReference type="InParanoid" id="S8DXG1"/>
<dbReference type="AlphaFoldDB" id="S8DXG1"/>
<dbReference type="eggNOG" id="ENOG502SKPG">
    <property type="taxonomic scope" value="Eukaryota"/>
</dbReference>
<protein>
    <submittedName>
        <fullName evidence="2">Uncharacterized protein</fullName>
    </submittedName>
</protein>
<organism evidence="2 3">
    <name type="scientific">Fomitopsis schrenkii</name>
    <name type="common">Brown rot fungus</name>
    <dbReference type="NCBI Taxonomy" id="2126942"/>
    <lineage>
        <taxon>Eukaryota</taxon>
        <taxon>Fungi</taxon>
        <taxon>Dikarya</taxon>
        <taxon>Basidiomycota</taxon>
        <taxon>Agaricomycotina</taxon>
        <taxon>Agaricomycetes</taxon>
        <taxon>Polyporales</taxon>
        <taxon>Fomitopsis</taxon>
    </lineage>
</organism>
<sequence length="490" mass="53527">MDTEKDISINQRGLVDTCFEEHQYESATVVLDQLRSPKYRPFPPHIRHLVYISLYPPTESEEFNADKLGSEPASPSKLLLRQQKTTLLPTRAARDAAVRLLFAFAQTNTPGALFAALPKYTAAGDGAVNGIQEDTDSFIARQSIRVRNAKDCWTILKDGFVQPAAEVPPLKRKGPARARVVEQTVDGDSEEPGIPTPVGQFAWPVLEWMICLLEKDETLIGRSGQPPHSPLLLSQIPPPRAATGARWDIEAPLDVIFYCLKERELRRRGLGIRLFTLLVNLSATTLVDLPLFLNGVGNRLFALNLDELTSLFAALPSSQTMLQFKVLLCKNHLSDFGAGSGQNSTRPKPQARGQPRPAPNRRKPSEPSLSENPASQAASSSPASVARKFPTIPPSEIISLVESPCSTDVTSAAQTLRVKLELALSYTLLRAHAGPGEDPEWQRVLRDGRLAAAFDAAVGLVKKTRSRTAGALDERAIEGMKQLLAVVSVC</sequence>
<name>S8DXG1_FOMSC</name>
<feature type="region of interest" description="Disordered" evidence="1">
    <location>
        <begin position="338"/>
        <end position="386"/>
    </location>
</feature>
<dbReference type="STRING" id="743788.S8DXG1"/>